<dbReference type="AlphaFoldDB" id="A0A4Z2JFV2"/>
<dbReference type="EMBL" id="SRLO01000002">
    <property type="protein sequence ID" value="TNN89136.1"/>
    <property type="molecule type" value="Genomic_DNA"/>
</dbReference>
<evidence type="ECO:0000313" key="2">
    <source>
        <dbReference type="Proteomes" id="UP000314294"/>
    </source>
</evidence>
<accession>A0A4Z2JFV2</accession>
<dbReference type="Proteomes" id="UP000314294">
    <property type="component" value="Unassembled WGS sequence"/>
</dbReference>
<sequence>MQPRTHASCSPSGLSDSFRVLGQTCQAVDGVRGHADHDLEDLEHRLGTLSENINLCNQVLNDLRDLSGVLESSATSSRASMLATVSGLCRERKSETSMLAKPSDEGGFVTVLLATAERV</sequence>
<reference evidence="1 2" key="1">
    <citation type="submission" date="2019-03" db="EMBL/GenBank/DDBJ databases">
        <title>First draft genome of Liparis tanakae, snailfish: a comprehensive survey of snailfish specific genes.</title>
        <authorList>
            <person name="Kim W."/>
            <person name="Song I."/>
            <person name="Jeong J.-H."/>
            <person name="Kim D."/>
            <person name="Kim S."/>
            <person name="Ryu S."/>
            <person name="Song J.Y."/>
            <person name="Lee S.K."/>
        </authorList>
    </citation>
    <scope>NUCLEOTIDE SEQUENCE [LARGE SCALE GENOMIC DNA]</scope>
    <source>
        <tissue evidence="1">Muscle</tissue>
    </source>
</reference>
<keyword evidence="2" id="KW-1185">Reference proteome</keyword>
<dbReference type="OrthoDB" id="10579685at2759"/>
<comment type="caution">
    <text evidence="1">The sequence shown here is derived from an EMBL/GenBank/DDBJ whole genome shotgun (WGS) entry which is preliminary data.</text>
</comment>
<evidence type="ECO:0000313" key="1">
    <source>
        <dbReference type="EMBL" id="TNN89136.1"/>
    </source>
</evidence>
<protein>
    <submittedName>
        <fullName evidence="1">Uncharacterized protein</fullName>
    </submittedName>
</protein>
<name>A0A4Z2JFV2_9TELE</name>
<gene>
    <name evidence="1" type="ORF">EYF80_000424</name>
</gene>
<proteinExistence type="predicted"/>
<organism evidence="1 2">
    <name type="scientific">Liparis tanakae</name>
    <name type="common">Tanaka's snailfish</name>
    <dbReference type="NCBI Taxonomy" id="230148"/>
    <lineage>
        <taxon>Eukaryota</taxon>
        <taxon>Metazoa</taxon>
        <taxon>Chordata</taxon>
        <taxon>Craniata</taxon>
        <taxon>Vertebrata</taxon>
        <taxon>Euteleostomi</taxon>
        <taxon>Actinopterygii</taxon>
        <taxon>Neopterygii</taxon>
        <taxon>Teleostei</taxon>
        <taxon>Neoteleostei</taxon>
        <taxon>Acanthomorphata</taxon>
        <taxon>Eupercaria</taxon>
        <taxon>Perciformes</taxon>
        <taxon>Cottioidei</taxon>
        <taxon>Cottales</taxon>
        <taxon>Liparidae</taxon>
        <taxon>Liparis</taxon>
    </lineage>
</organism>